<keyword evidence="8" id="KW-0963">Cytoplasm</keyword>
<dbReference type="HAMAP" id="MF_00197">
    <property type="entry name" value="DAP_epimerase"/>
    <property type="match status" value="1"/>
</dbReference>
<dbReference type="OrthoDB" id="9805408at2"/>
<dbReference type="EMBL" id="QGLD01000008">
    <property type="protein sequence ID" value="RAL70945.1"/>
    <property type="molecule type" value="Genomic_DNA"/>
</dbReference>
<evidence type="ECO:0000313" key="10">
    <source>
        <dbReference type="EMBL" id="AMU86464.1"/>
    </source>
</evidence>
<feature type="active site" evidence="9">
    <location>
        <position position="70"/>
    </location>
</feature>
<dbReference type="UniPathway" id="UPA00034">
    <property type="reaction ID" value="UER00025"/>
</dbReference>
<comment type="catalytic activity">
    <reaction evidence="7 8">
        <text>(2S,6S)-2,6-diaminopimelate = meso-2,6-diaminopimelate</text>
        <dbReference type="Rhea" id="RHEA:15393"/>
        <dbReference type="ChEBI" id="CHEBI:57609"/>
        <dbReference type="ChEBI" id="CHEBI:57791"/>
        <dbReference type="EC" id="5.1.1.7"/>
    </reaction>
</comment>
<comment type="similarity">
    <text evidence="2 8">Belongs to the diaminopimelate epimerase family.</text>
</comment>
<feature type="binding site" evidence="8">
    <location>
        <begin position="225"/>
        <end position="226"/>
    </location>
    <ligand>
        <name>substrate</name>
    </ligand>
</feature>
<dbReference type="Pfam" id="PF01678">
    <property type="entry name" value="DAP_epimerase"/>
    <property type="match status" value="2"/>
</dbReference>
<evidence type="ECO:0000313" key="11">
    <source>
        <dbReference type="EMBL" id="RAL69622.1"/>
    </source>
</evidence>
<feature type="binding site" evidence="8">
    <location>
        <position position="163"/>
    </location>
    <ligand>
        <name>substrate</name>
    </ligand>
</feature>
<organism evidence="10 13">
    <name type="scientific">Dehalococcoides mccartyi</name>
    <dbReference type="NCBI Taxonomy" id="61435"/>
    <lineage>
        <taxon>Bacteria</taxon>
        <taxon>Bacillati</taxon>
        <taxon>Chloroflexota</taxon>
        <taxon>Dehalococcoidia</taxon>
        <taxon>Dehalococcoidales</taxon>
        <taxon>Dehalococcoidaceae</taxon>
        <taxon>Dehalococcoides</taxon>
    </lineage>
</organism>
<evidence type="ECO:0000256" key="9">
    <source>
        <dbReference type="PROSITE-ProRule" id="PRU10125"/>
    </source>
</evidence>
<evidence type="ECO:0000256" key="8">
    <source>
        <dbReference type="HAMAP-Rule" id="MF_00197"/>
    </source>
</evidence>
<name>A0A142V9F5_9CHLR</name>
<evidence type="ECO:0000313" key="12">
    <source>
        <dbReference type="EMBL" id="RAL70945.1"/>
    </source>
</evidence>
<accession>A0A142V9F5</accession>
<evidence type="ECO:0000256" key="1">
    <source>
        <dbReference type="ARBA" id="ARBA00005196"/>
    </source>
</evidence>
<dbReference type="PANTHER" id="PTHR31689">
    <property type="entry name" value="DIAMINOPIMELATE EPIMERASE, CHLOROPLASTIC"/>
    <property type="match status" value="1"/>
</dbReference>
<dbReference type="PROSITE" id="PS01326">
    <property type="entry name" value="DAP_EPIMERASE"/>
    <property type="match status" value="1"/>
</dbReference>
<dbReference type="EMBL" id="CP011127">
    <property type="protein sequence ID" value="AMU86464.1"/>
    <property type="molecule type" value="Genomic_DNA"/>
</dbReference>
<keyword evidence="6 8" id="KW-0413">Isomerase</keyword>
<evidence type="ECO:0000313" key="14">
    <source>
        <dbReference type="Proteomes" id="UP000248786"/>
    </source>
</evidence>
<gene>
    <name evidence="8" type="primary">dapF</name>
    <name evidence="12" type="ORF">C1G86_0666</name>
    <name evidence="11" type="ORF">C1G87_0670</name>
    <name evidence="10" type="ORF">Dm11a5_0638</name>
</gene>
<protein>
    <recommendedName>
        <fullName evidence="3 8">Diaminopimelate epimerase</fullName>
        <shortName evidence="8">DAP epimerase</shortName>
        <ecNumber evidence="3 8">5.1.1.7</ecNumber>
    </recommendedName>
    <alternativeName>
        <fullName evidence="8">PLP-independent amino acid racemase</fullName>
    </alternativeName>
</protein>
<evidence type="ECO:0000256" key="6">
    <source>
        <dbReference type="ARBA" id="ARBA00023235"/>
    </source>
</evidence>
<dbReference type="Proteomes" id="UP000248786">
    <property type="component" value="Unassembled WGS sequence"/>
</dbReference>
<feature type="binding site" evidence="8">
    <location>
        <begin position="215"/>
        <end position="216"/>
    </location>
    <ligand>
        <name>substrate</name>
    </ligand>
</feature>
<feature type="binding site" evidence="8">
    <location>
        <position position="11"/>
    </location>
    <ligand>
        <name>substrate</name>
    </ligand>
</feature>
<feature type="active site" description="Proton acceptor" evidence="8">
    <location>
        <position position="224"/>
    </location>
</feature>
<comment type="pathway">
    <text evidence="1 8">Amino-acid biosynthesis; L-lysine biosynthesis via DAP pathway; DL-2,6-diaminopimelate from LL-2,6-diaminopimelate: step 1/1.</text>
</comment>
<proteinExistence type="inferred from homology"/>
<feature type="binding site" evidence="8">
    <location>
        <position position="61"/>
    </location>
    <ligand>
        <name>substrate</name>
    </ligand>
</feature>
<feature type="active site" description="Proton donor" evidence="8">
    <location>
        <position position="70"/>
    </location>
</feature>
<sequence>MKFTKLQSVGNDFVLLDPQGEEQDWPKLALHMCHRHFGAGADGLMLILPSEKADFRMRIFNADGSEAEICGNGLRCLIHYIAVNKLLGNLDELSIETLAGMRHAQIFKDGRIRTTMGKPMFEAHQIPVAAEPDPKHYNGQLISDFPLNINNRRVLVSLVSMGNPHAIHFCTKPVEEFPLGEVGSQVEIHKAFPKRTNFEVANILDTEHIKVRVWERGVGETLGCGSGASAVAVAAQILGYVGKFVYIKLPGGTLGVEWDGHDDVYLTGKAEIIYTGEWLKDEII</sequence>
<reference evidence="10 13" key="1">
    <citation type="submission" date="2015-03" db="EMBL/GenBank/DDBJ databases">
        <title>Genomic characterization of Dehalococcoides mccartyi strain 11a5, an unusal plasmid-containing chloroethene dechlorinator.</title>
        <authorList>
            <person name="Zhao S."/>
            <person name="Ding C."/>
            <person name="He J."/>
        </authorList>
    </citation>
    <scope>NUCLEOTIDE SEQUENCE [LARGE SCALE GENOMIC DNA]</scope>
    <source>
        <strain evidence="10 13">11a5</strain>
    </source>
</reference>
<dbReference type="Proteomes" id="UP000249146">
    <property type="component" value="Unassembled WGS sequence"/>
</dbReference>
<evidence type="ECO:0000313" key="13">
    <source>
        <dbReference type="Proteomes" id="UP000076394"/>
    </source>
</evidence>
<keyword evidence="4 8" id="KW-0028">Amino-acid biosynthesis</keyword>
<dbReference type="PATRIC" id="fig|61435.13.peg.669"/>
<comment type="function">
    <text evidence="8">Catalyzes the stereoinversion of LL-2,6-diaminopimelate (L,L-DAP) to meso-diaminopimelate (meso-DAP), a precursor of L-lysine and an essential component of the bacterial peptidoglycan.</text>
</comment>
<dbReference type="EMBL" id="QGLC01000009">
    <property type="protein sequence ID" value="RAL69622.1"/>
    <property type="molecule type" value="Genomic_DNA"/>
</dbReference>
<dbReference type="RefSeq" id="WP_011929008.1">
    <property type="nucleotide sequence ID" value="NZ_AP024514.1"/>
</dbReference>
<dbReference type="InterPro" id="IPR018510">
    <property type="entry name" value="DAP_epimerase_AS"/>
</dbReference>
<dbReference type="AlphaFoldDB" id="A0A142V9F5"/>
<dbReference type="EC" id="5.1.1.7" evidence="3 8"/>
<dbReference type="NCBIfam" id="TIGR00652">
    <property type="entry name" value="DapF"/>
    <property type="match status" value="1"/>
</dbReference>
<dbReference type="GO" id="GO:0005829">
    <property type="term" value="C:cytosol"/>
    <property type="evidence" value="ECO:0007669"/>
    <property type="project" value="TreeGrafter"/>
</dbReference>
<evidence type="ECO:0000256" key="4">
    <source>
        <dbReference type="ARBA" id="ARBA00022605"/>
    </source>
</evidence>
<evidence type="ECO:0000256" key="3">
    <source>
        <dbReference type="ARBA" id="ARBA00013080"/>
    </source>
</evidence>
<evidence type="ECO:0000256" key="2">
    <source>
        <dbReference type="ARBA" id="ARBA00010219"/>
    </source>
</evidence>
<comment type="caution">
    <text evidence="8">Lacks conserved residue(s) required for the propagation of feature annotation.</text>
</comment>
<reference evidence="14 15" key="2">
    <citation type="submission" date="2018-05" db="EMBL/GenBank/DDBJ databases">
        <title>Draft genome sequences of Dehalococcoides mccartyi strains RC and KS.</title>
        <authorList>
            <person name="Higgins S.A."/>
            <person name="Padilla-Crespo E."/>
            <person name="Loeffler F.E."/>
        </authorList>
    </citation>
    <scope>NUCLEOTIDE SEQUENCE [LARGE SCALE GENOMIC DNA]</scope>
    <source>
        <strain evidence="12 14">KS</strain>
        <strain evidence="11 15">RC</strain>
    </source>
</reference>
<feature type="binding site" evidence="8">
    <location>
        <begin position="71"/>
        <end position="72"/>
    </location>
    <ligand>
        <name>substrate</name>
    </ligand>
</feature>
<dbReference type="GO" id="GO:0008837">
    <property type="term" value="F:diaminopimelate epimerase activity"/>
    <property type="evidence" value="ECO:0007669"/>
    <property type="project" value="UniProtKB-UniRule"/>
</dbReference>
<dbReference type="Gene3D" id="3.10.310.10">
    <property type="entry name" value="Diaminopimelate Epimerase, Chain A, domain 1"/>
    <property type="match status" value="2"/>
</dbReference>
<keyword evidence="5 8" id="KW-0457">Lysine biosynthesis</keyword>
<feature type="site" description="Could be important to modulate the pK values of the two catalytic cysteine residues" evidence="8">
    <location>
        <position position="165"/>
    </location>
</feature>
<evidence type="ECO:0000256" key="5">
    <source>
        <dbReference type="ARBA" id="ARBA00023154"/>
    </source>
</evidence>
<feature type="site" description="Could be important to modulate the pK values of the two catalytic cysteine residues" evidence="8">
    <location>
        <position position="215"/>
    </location>
</feature>
<dbReference type="GO" id="GO:0009089">
    <property type="term" value="P:lysine biosynthetic process via diaminopimelate"/>
    <property type="evidence" value="ECO:0007669"/>
    <property type="project" value="UniProtKB-UniRule"/>
</dbReference>
<comment type="subunit">
    <text evidence="8">Homodimer.</text>
</comment>
<evidence type="ECO:0000313" key="15">
    <source>
        <dbReference type="Proteomes" id="UP000249146"/>
    </source>
</evidence>
<dbReference type="Proteomes" id="UP000076394">
    <property type="component" value="Chromosome"/>
</dbReference>
<comment type="subcellular location">
    <subcellularLocation>
        <location evidence="8">Cytoplasm</location>
    </subcellularLocation>
</comment>
<dbReference type="InterPro" id="IPR001653">
    <property type="entry name" value="DAP_epimerase_DapF"/>
</dbReference>
<dbReference type="PANTHER" id="PTHR31689:SF0">
    <property type="entry name" value="DIAMINOPIMELATE EPIMERASE"/>
    <property type="match status" value="1"/>
</dbReference>
<feature type="binding site" evidence="8">
    <location>
        <position position="197"/>
    </location>
    <ligand>
        <name>substrate</name>
    </ligand>
</feature>
<dbReference type="SUPFAM" id="SSF54506">
    <property type="entry name" value="Diaminopimelate epimerase-like"/>
    <property type="match status" value="2"/>
</dbReference>
<evidence type="ECO:0000256" key="7">
    <source>
        <dbReference type="ARBA" id="ARBA00051712"/>
    </source>
</evidence>